<name>A0ACA8DSM8_9GAMM</name>
<dbReference type="EMBL" id="CP011011">
    <property type="protein sequence ID" value="ATC81106.1"/>
    <property type="molecule type" value="Genomic_DNA"/>
</dbReference>
<keyword evidence="2" id="KW-1185">Reference proteome</keyword>
<gene>
    <name evidence="1" type="ORF">PAGA_a0562</name>
</gene>
<sequence length="48" mass="5324">MNLTTMLILAVDVELAYVRSAASHGLTPSLAPRITSYFIHRTLCSLYL</sequence>
<protein>
    <submittedName>
        <fullName evidence="1">Uncharacterized protein</fullName>
    </submittedName>
</protein>
<evidence type="ECO:0000313" key="1">
    <source>
        <dbReference type="EMBL" id="ATC81106.1"/>
    </source>
</evidence>
<accession>A0ACA8DSM8</accession>
<evidence type="ECO:0000313" key="2">
    <source>
        <dbReference type="Proteomes" id="UP000217277"/>
    </source>
</evidence>
<dbReference type="Proteomes" id="UP000217277">
    <property type="component" value="Chromosome I"/>
</dbReference>
<organism evidence="1 2">
    <name type="scientific">Pseudoalteromonas agarivorans DSM 14585</name>
    <dbReference type="NCBI Taxonomy" id="1312369"/>
    <lineage>
        <taxon>Bacteria</taxon>
        <taxon>Pseudomonadati</taxon>
        <taxon>Pseudomonadota</taxon>
        <taxon>Gammaproteobacteria</taxon>
        <taxon>Alteromonadales</taxon>
        <taxon>Pseudoalteromonadaceae</taxon>
        <taxon>Pseudoalteromonas</taxon>
    </lineage>
</organism>
<reference evidence="1" key="1">
    <citation type="submission" date="2015-03" db="EMBL/GenBank/DDBJ databases">
        <authorList>
            <person name="Xie B.-B."/>
            <person name="Rong J.-C."/>
            <person name="Qin Q.-L."/>
            <person name="Zhang Y.-Z."/>
        </authorList>
    </citation>
    <scope>NUCLEOTIDE SEQUENCE</scope>
    <source>
        <strain evidence="1">DSM 14585</strain>
    </source>
</reference>
<proteinExistence type="predicted"/>